<dbReference type="Proteomes" id="UP000675379">
    <property type="component" value="Unassembled WGS sequence"/>
</dbReference>
<dbReference type="EMBL" id="JAGSCS010000017">
    <property type="protein sequence ID" value="MBR0576964.1"/>
    <property type="molecule type" value="Genomic_DNA"/>
</dbReference>
<dbReference type="InterPro" id="IPR053154">
    <property type="entry name" value="c-di-AMP_regulator"/>
</dbReference>
<keyword evidence="1" id="KW-0812">Transmembrane</keyword>
<dbReference type="Gene3D" id="2.170.120.30">
    <property type="match status" value="2"/>
</dbReference>
<dbReference type="PANTHER" id="PTHR37804:SF1">
    <property type="entry name" value="CDAA REGULATORY PROTEIN CDAR"/>
    <property type="match status" value="1"/>
</dbReference>
<evidence type="ECO:0000313" key="2">
    <source>
        <dbReference type="EMBL" id="MBR0576964.1"/>
    </source>
</evidence>
<keyword evidence="1" id="KW-0472">Membrane</keyword>
<dbReference type="InterPro" id="IPR012505">
    <property type="entry name" value="YbbR"/>
</dbReference>
<feature type="transmembrane region" description="Helical" evidence="1">
    <location>
        <begin position="9"/>
        <end position="27"/>
    </location>
</feature>
<name>A0A941CSW5_9CLOT</name>
<keyword evidence="1" id="KW-1133">Transmembrane helix</keyword>
<accession>A0A941CSW5</accession>
<reference evidence="2" key="1">
    <citation type="submission" date="2021-04" db="EMBL/GenBank/DDBJ databases">
        <title>Proteiniclasticum sedimins sp. nov., an obligate anaerobic bacterium isolated from anaerobic sludge.</title>
        <authorList>
            <person name="Liu J."/>
        </authorList>
    </citation>
    <scope>NUCLEOTIDE SEQUENCE</scope>
    <source>
        <strain evidence="2">BAD-10</strain>
    </source>
</reference>
<evidence type="ECO:0008006" key="4">
    <source>
        <dbReference type="Google" id="ProtNLM"/>
    </source>
</evidence>
<sequence length="408" mass="44178">MAKEKRSDILLKVFSLILSFALWVYIINVENPTKTMKVYNVPVRLENLENISEQNLALLPNQEVMVTLTVKGPASEVYRTVASNFRVVANLDELALKKGENEIPIEITSYPSGLDITPSSSVKAKIYLDNYLEREVKIVSEYAASPGTGHFVAGVTINPTAATVKGPAEYVNKVTSLVARGTKENLQENYKEIVALTPVDENGNTVSNVVISPLYVEVNVLVYRTKTVPLNVVTEGTVNEGLELKSLTVTPQEIVIAGPDNLLDQITKIDTEKILLRTITETKALLQSIILPDGITAVNGVSNVTVNAEVEVFGSKTVSKKITTLGLGEGLEVVLSTSSINIVLSGPESKLLEVTEDVLTAELDLSNLAPGQYELSPRIVLPVGLVLDSYSPQVISITIQVKTTPPEP</sequence>
<dbReference type="Pfam" id="PF07949">
    <property type="entry name" value="YbbR"/>
    <property type="match status" value="1"/>
</dbReference>
<gene>
    <name evidence="2" type="ORF">KCG48_11620</name>
</gene>
<proteinExistence type="predicted"/>
<organism evidence="2 3">
    <name type="scientific">Proteiniclasticum sediminis</name>
    <dbReference type="NCBI Taxonomy" id="2804028"/>
    <lineage>
        <taxon>Bacteria</taxon>
        <taxon>Bacillati</taxon>
        <taxon>Bacillota</taxon>
        <taxon>Clostridia</taxon>
        <taxon>Eubacteriales</taxon>
        <taxon>Clostridiaceae</taxon>
        <taxon>Proteiniclasticum</taxon>
    </lineage>
</organism>
<dbReference type="RefSeq" id="WP_211802381.1">
    <property type="nucleotide sequence ID" value="NZ_JAGSCS010000017.1"/>
</dbReference>
<keyword evidence="3" id="KW-1185">Reference proteome</keyword>
<evidence type="ECO:0000313" key="3">
    <source>
        <dbReference type="Proteomes" id="UP000675379"/>
    </source>
</evidence>
<protein>
    <recommendedName>
        <fullName evidence="4">YbbR domain-containing protein</fullName>
    </recommendedName>
</protein>
<evidence type="ECO:0000256" key="1">
    <source>
        <dbReference type="SAM" id="Phobius"/>
    </source>
</evidence>
<comment type="caution">
    <text evidence="2">The sequence shown here is derived from an EMBL/GenBank/DDBJ whole genome shotgun (WGS) entry which is preliminary data.</text>
</comment>
<dbReference type="Gene3D" id="2.170.120.40">
    <property type="entry name" value="YbbR-like domain"/>
    <property type="match status" value="2"/>
</dbReference>
<dbReference type="PANTHER" id="PTHR37804">
    <property type="entry name" value="CDAA REGULATORY PROTEIN CDAR"/>
    <property type="match status" value="1"/>
</dbReference>
<dbReference type="AlphaFoldDB" id="A0A941CSW5"/>